<proteinExistence type="predicted"/>
<reference evidence="2" key="1">
    <citation type="journal article" date="2019" name="bioRxiv">
        <title>The Genome of the Zebra Mussel, Dreissena polymorpha: A Resource for Invasive Species Research.</title>
        <authorList>
            <person name="McCartney M.A."/>
            <person name="Auch B."/>
            <person name="Kono T."/>
            <person name="Mallez S."/>
            <person name="Zhang Y."/>
            <person name="Obille A."/>
            <person name="Becker A."/>
            <person name="Abrahante J.E."/>
            <person name="Garbe J."/>
            <person name="Badalamenti J.P."/>
            <person name="Herman A."/>
            <person name="Mangelson H."/>
            <person name="Liachko I."/>
            <person name="Sullivan S."/>
            <person name="Sone E.D."/>
            <person name="Koren S."/>
            <person name="Silverstein K.A.T."/>
            <person name="Beckman K.B."/>
            <person name="Gohl D.M."/>
        </authorList>
    </citation>
    <scope>NUCLEOTIDE SEQUENCE</scope>
    <source>
        <strain evidence="2">Duluth1</strain>
        <tissue evidence="2">Whole animal</tissue>
    </source>
</reference>
<comment type="caution">
    <text evidence="2">The sequence shown here is derived from an EMBL/GenBank/DDBJ whole genome shotgun (WGS) entry which is preliminary data.</text>
</comment>
<dbReference type="Gene3D" id="1.10.510.10">
    <property type="entry name" value="Transferase(Phosphotransferase) domain 1"/>
    <property type="match status" value="1"/>
</dbReference>
<reference evidence="2" key="2">
    <citation type="submission" date="2020-11" db="EMBL/GenBank/DDBJ databases">
        <authorList>
            <person name="McCartney M.A."/>
            <person name="Auch B."/>
            <person name="Kono T."/>
            <person name="Mallez S."/>
            <person name="Becker A."/>
            <person name="Gohl D.M."/>
            <person name="Silverstein K.A.T."/>
            <person name="Koren S."/>
            <person name="Bechman K.B."/>
            <person name="Herman A."/>
            <person name="Abrahante J.E."/>
            <person name="Garbe J."/>
        </authorList>
    </citation>
    <scope>NUCLEOTIDE SEQUENCE</scope>
    <source>
        <strain evidence="2">Duluth1</strain>
        <tissue evidence="2">Whole animal</tissue>
    </source>
</reference>
<protein>
    <recommendedName>
        <fullName evidence="1">Serine-threonine/tyrosine-protein kinase catalytic domain-containing protein</fullName>
    </recommendedName>
</protein>
<dbReference type="AlphaFoldDB" id="A0A9D4H4W3"/>
<dbReference type="EMBL" id="JAIWYP010000005">
    <property type="protein sequence ID" value="KAH3827021.1"/>
    <property type="molecule type" value="Genomic_DNA"/>
</dbReference>
<gene>
    <name evidence="2" type="ORF">DPMN_128949</name>
</gene>
<evidence type="ECO:0000313" key="2">
    <source>
        <dbReference type="EMBL" id="KAH3827021.1"/>
    </source>
</evidence>
<evidence type="ECO:0000259" key="1">
    <source>
        <dbReference type="Pfam" id="PF07714"/>
    </source>
</evidence>
<dbReference type="SUPFAM" id="SSF56112">
    <property type="entry name" value="Protein kinase-like (PK-like)"/>
    <property type="match status" value="1"/>
</dbReference>
<dbReference type="Pfam" id="PF07714">
    <property type="entry name" value="PK_Tyr_Ser-Thr"/>
    <property type="match status" value="1"/>
</dbReference>
<dbReference type="GO" id="GO:0004672">
    <property type="term" value="F:protein kinase activity"/>
    <property type="evidence" value="ECO:0007669"/>
    <property type="project" value="InterPro"/>
</dbReference>
<dbReference type="InterPro" id="IPR001245">
    <property type="entry name" value="Ser-Thr/Tyr_kinase_cat_dom"/>
</dbReference>
<organism evidence="2 3">
    <name type="scientific">Dreissena polymorpha</name>
    <name type="common">Zebra mussel</name>
    <name type="synonym">Mytilus polymorpha</name>
    <dbReference type="NCBI Taxonomy" id="45954"/>
    <lineage>
        <taxon>Eukaryota</taxon>
        <taxon>Metazoa</taxon>
        <taxon>Spiralia</taxon>
        <taxon>Lophotrochozoa</taxon>
        <taxon>Mollusca</taxon>
        <taxon>Bivalvia</taxon>
        <taxon>Autobranchia</taxon>
        <taxon>Heteroconchia</taxon>
        <taxon>Euheterodonta</taxon>
        <taxon>Imparidentia</taxon>
        <taxon>Neoheterodontei</taxon>
        <taxon>Myida</taxon>
        <taxon>Dreissenoidea</taxon>
        <taxon>Dreissenidae</taxon>
        <taxon>Dreissena</taxon>
    </lineage>
</organism>
<evidence type="ECO:0000313" key="3">
    <source>
        <dbReference type="Proteomes" id="UP000828390"/>
    </source>
</evidence>
<sequence length="122" mass="13747">MTVCVLCGLQDLAARNILCNESLVCKVADFGLSREVDVDTTEGAYTTKVCWDTILSHDQVTSHCDHWQISHCDSGVPCHWMLSKSSALWSSLYKCTAYKVVLVKTVNKSYKDLIMFLIYAFQ</sequence>
<dbReference type="InterPro" id="IPR011009">
    <property type="entry name" value="Kinase-like_dom_sf"/>
</dbReference>
<keyword evidence="3" id="KW-1185">Reference proteome</keyword>
<accession>A0A9D4H4W3</accession>
<dbReference type="Proteomes" id="UP000828390">
    <property type="component" value="Unassembled WGS sequence"/>
</dbReference>
<name>A0A9D4H4W3_DREPO</name>
<feature type="domain" description="Serine-threonine/tyrosine-protein kinase catalytic" evidence="1">
    <location>
        <begin position="10"/>
        <end position="68"/>
    </location>
</feature>